<evidence type="ECO:0000313" key="6">
    <source>
        <dbReference type="EMBL" id="MCW1883626.1"/>
    </source>
</evidence>
<keyword evidence="7" id="KW-1185">Reference proteome</keyword>
<comment type="subcellular location">
    <subcellularLocation>
        <location evidence="1">Secreted</location>
    </subcellularLocation>
</comment>
<protein>
    <submittedName>
        <fullName evidence="6">Uncharacterized protein</fullName>
    </submittedName>
</protein>
<evidence type="ECO:0000256" key="4">
    <source>
        <dbReference type="ARBA" id="ARBA00022837"/>
    </source>
</evidence>
<gene>
    <name evidence="6" type="ORF">OKA04_02730</name>
</gene>
<keyword evidence="4" id="KW-0106">Calcium</keyword>
<dbReference type="PANTHER" id="PTHR37467">
    <property type="entry name" value="EXPORTED CALCIUM-BINDING GLYCOPROTEIN-RELATED"/>
    <property type="match status" value="1"/>
</dbReference>
<dbReference type="Proteomes" id="UP001207930">
    <property type="component" value="Unassembled WGS sequence"/>
</dbReference>
<feature type="chain" id="PRO_5046703588" evidence="5">
    <location>
        <begin position="23"/>
        <end position="765"/>
    </location>
</feature>
<name>A0ABT3FK08_9BACT</name>
<evidence type="ECO:0000256" key="5">
    <source>
        <dbReference type="SAM" id="SignalP"/>
    </source>
</evidence>
<keyword evidence="2" id="KW-0964">Secreted</keyword>
<comment type="caution">
    <text evidence="6">The sequence shown here is derived from an EMBL/GenBank/DDBJ whole genome shotgun (WGS) entry which is preliminary data.</text>
</comment>
<evidence type="ECO:0000256" key="1">
    <source>
        <dbReference type="ARBA" id="ARBA00004613"/>
    </source>
</evidence>
<dbReference type="EMBL" id="JAPDDS010000001">
    <property type="protein sequence ID" value="MCW1883626.1"/>
    <property type="molecule type" value="Genomic_DNA"/>
</dbReference>
<feature type="signal peptide" evidence="5">
    <location>
        <begin position="1"/>
        <end position="22"/>
    </location>
</feature>
<dbReference type="PANTHER" id="PTHR37467:SF1">
    <property type="entry name" value="EXPORTED CALCIUM-BINDING GLYCOPROTEIN"/>
    <property type="match status" value="1"/>
</dbReference>
<organism evidence="6 7">
    <name type="scientific">Luteolibacter flavescens</name>
    <dbReference type="NCBI Taxonomy" id="1859460"/>
    <lineage>
        <taxon>Bacteria</taxon>
        <taxon>Pseudomonadati</taxon>
        <taxon>Verrucomicrobiota</taxon>
        <taxon>Verrucomicrobiia</taxon>
        <taxon>Verrucomicrobiales</taxon>
        <taxon>Verrucomicrobiaceae</taxon>
        <taxon>Luteolibacter</taxon>
    </lineage>
</organism>
<evidence type="ECO:0000256" key="3">
    <source>
        <dbReference type="ARBA" id="ARBA00022729"/>
    </source>
</evidence>
<evidence type="ECO:0000313" key="7">
    <source>
        <dbReference type="Proteomes" id="UP001207930"/>
    </source>
</evidence>
<dbReference type="InterPro" id="IPR028974">
    <property type="entry name" value="TSP_type-3_rpt"/>
</dbReference>
<evidence type="ECO:0000256" key="2">
    <source>
        <dbReference type="ARBA" id="ARBA00022525"/>
    </source>
</evidence>
<dbReference type="InterPro" id="IPR053180">
    <property type="entry name" value="Ca-binding_acidic-repeat"/>
</dbReference>
<reference evidence="6 7" key="1">
    <citation type="submission" date="2022-10" db="EMBL/GenBank/DDBJ databases">
        <title>Luteolibacter flavescens strain MCCC 1K03193, whole genome shotgun sequencing project.</title>
        <authorList>
            <person name="Zhao G."/>
            <person name="Shen L."/>
        </authorList>
    </citation>
    <scope>NUCLEOTIDE SEQUENCE [LARGE SCALE GENOMIC DNA]</scope>
    <source>
        <strain evidence="6 7">MCCC 1K03193</strain>
    </source>
</reference>
<proteinExistence type="predicted"/>
<dbReference type="Pfam" id="PF18884">
    <property type="entry name" value="TSP3_bac"/>
    <property type="match status" value="4"/>
</dbReference>
<dbReference type="InterPro" id="IPR059100">
    <property type="entry name" value="TSP3_bac"/>
</dbReference>
<keyword evidence="3 5" id="KW-0732">Signal</keyword>
<accession>A0ABT3FK08</accession>
<dbReference type="Gene3D" id="4.10.1080.10">
    <property type="entry name" value="TSP type-3 repeat"/>
    <property type="match status" value="1"/>
</dbReference>
<sequence>MMILRKIGPVALLIAVTPCAHAEIFAREDFNYSNGNLAGNHGGLGWMSGWMAIGGTPTVAGSKGVVNAVSNQQAGRLISSLQEPPVGGTKIVWISFEGQQFTNVPATSTTASFGGLGLYRGNTEKLLIGKAWPGPYEWRAGTGSTLVGPTVPVPTLSPTIIVARITMIDGANDTLDVWINPADTSSVTALGAPQITRTNVDLSFDTLRIRSGEGDAAVTAESWAFDAVTAGDDLADVVAADSDGDGMLDAWENAHGLIVGVNDAAEGVTNRDNDGLSNLQEFLRSTDPNNPDTDGDGILDGAETDTGIYVSASDTGTSPILDDTDGDGYLDFEENNSGIFVNEANPGTNPNLADTDGDGAGDYFEVLRGTNPNLPDSVPSPGNLALVGSDDFSYEDGGVAGQSGGDGFDYDNSTKNDGFLGHRGLGSSDWNNQQGVNTIAGGKLLTRDSGAKREFSGPGEGDFPGSGEILGAFGEEEHMAGRVVYARADFKRGAGAVWNGISFFEYGTERAFAGVPTLANPASGELEFAIGQPSPTPVYSGIKVQPGRDYTLVVKVDYTNDLLSMWVNPDLTATEPAPTLTIPYTQANPVTSVRLASGGTDATEWDHLVVGTEWSALSVFPGVVPADDDYQAWIDGYEVGGETGFDEDPDRDGLSNGIEHVLGSDPASPGQGLRDVLASAAGSFSFRHSRSNALASDVSASYEWSTDLVNWHASGESSAEGVTATIAENVIVDNAAPDVDEVEVTVTVTGGSGAKIFARLKADRN</sequence>
<dbReference type="RefSeq" id="WP_264499584.1">
    <property type="nucleotide sequence ID" value="NZ_JAPDDS010000001.1"/>
</dbReference>